<evidence type="ECO:0000259" key="3">
    <source>
        <dbReference type="Pfam" id="PF07261"/>
    </source>
</evidence>
<dbReference type="AlphaFoldDB" id="A0A1H0CVK2"/>
<dbReference type="NCBIfam" id="TIGR01446">
    <property type="entry name" value="DnaD_dom"/>
    <property type="match status" value="1"/>
</dbReference>
<dbReference type="InterPro" id="IPR034829">
    <property type="entry name" value="DnaD-like_sf"/>
</dbReference>
<keyword evidence="5" id="KW-1185">Reference proteome</keyword>
<dbReference type="RefSeq" id="WP_090841538.1">
    <property type="nucleotide sequence ID" value="NZ_FNIL01000002.1"/>
</dbReference>
<proteinExistence type="inferred from homology"/>
<protein>
    <submittedName>
        <fullName evidence="4">DnaD and phage-associated domain-containing protein</fullName>
    </submittedName>
</protein>
<feature type="compositionally biased region" description="Basic and acidic residues" evidence="2">
    <location>
        <begin position="263"/>
        <end position="273"/>
    </location>
</feature>
<dbReference type="STRING" id="745820.SAMN04488053_102247"/>
<evidence type="ECO:0000313" key="4">
    <source>
        <dbReference type="EMBL" id="SDN61919.1"/>
    </source>
</evidence>
<dbReference type="Proteomes" id="UP000198778">
    <property type="component" value="Unassembled WGS sequence"/>
</dbReference>
<comment type="similarity">
    <text evidence="1">Belongs to the DnaB/DnaD family.</text>
</comment>
<name>A0A1H0CVK2_9BACI</name>
<feature type="region of interest" description="Disordered" evidence="2">
    <location>
        <begin position="263"/>
        <end position="283"/>
    </location>
</feature>
<evidence type="ECO:0000256" key="2">
    <source>
        <dbReference type="SAM" id="MobiDB-lite"/>
    </source>
</evidence>
<feature type="domain" description="DnaB/C C-terminal" evidence="3">
    <location>
        <begin position="155"/>
        <end position="225"/>
    </location>
</feature>
<evidence type="ECO:0000313" key="5">
    <source>
        <dbReference type="Proteomes" id="UP000198778"/>
    </source>
</evidence>
<dbReference type="SUPFAM" id="SSF158499">
    <property type="entry name" value="DnaD domain-like"/>
    <property type="match status" value="1"/>
</dbReference>
<dbReference type="OrthoDB" id="1258529at2"/>
<accession>A0A1H0CVK2</accession>
<dbReference type="InterPro" id="IPR006343">
    <property type="entry name" value="DnaB/C_C"/>
</dbReference>
<reference evidence="5" key="1">
    <citation type="submission" date="2016-10" db="EMBL/GenBank/DDBJ databases">
        <authorList>
            <person name="Varghese N."/>
            <person name="Submissions S."/>
        </authorList>
    </citation>
    <scope>NUCLEOTIDE SEQUENCE [LARGE SCALE GENOMIC DNA]</scope>
    <source>
        <strain evidence="5">CGMCC 1.10369</strain>
    </source>
</reference>
<organism evidence="4 5">
    <name type="scientific">Alkalicoccus daliensis</name>
    <dbReference type="NCBI Taxonomy" id="745820"/>
    <lineage>
        <taxon>Bacteria</taxon>
        <taxon>Bacillati</taxon>
        <taxon>Bacillota</taxon>
        <taxon>Bacilli</taxon>
        <taxon>Bacillales</taxon>
        <taxon>Bacillaceae</taxon>
        <taxon>Alkalicoccus</taxon>
    </lineage>
</organism>
<dbReference type="Gene3D" id="1.10.10.630">
    <property type="entry name" value="DnaD domain-like"/>
    <property type="match status" value="1"/>
</dbReference>
<dbReference type="EMBL" id="FNIL01000002">
    <property type="protein sequence ID" value="SDN61919.1"/>
    <property type="molecule type" value="Genomic_DNA"/>
</dbReference>
<sequence length="283" mass="32774">MKRIVLKEELVAITGDYKLALVLNQMMYWSARTTEKNKWIYKSGEELSEEMMMNISGYSMRTHLKKLVAAGFLEERNNPLMKWDKTKQYRVAAEVVEQAVLNAGFPIEEAPATETAESNEENLFSEEEYLPAVSKIIPINSFREERDSEIPVFTEHEKLFGPVTPGAAEKINCWLLTNVFTEPEEILLYAYELAEKYKANSYSYVERILQSWQKKRFVTLAQVKQPAPTKTTAAPLPKWMKEEVQPLKKESFDASKAEAQRLKKELAERKENKLAQQKSHLRK</sequence>
<dbReference type="Pfam" id="PF07261">
    <property type="entry name" value="DnaB_2"/>
    <property type="match status" value="1"/>
</dbReference>
<evidence type="ECO:0000256" key="1">
    <source>
        <dbReference type="ARBA" id="ARBA00093462"/>
    </source>
</evidence>
<gene>
    <name evidence="4" type="ORF">SAMN04488053_102247</name>
</gene>
<feature type="compositionally biased region" description="Polar residues" evidence="2">
    <location>
        <begin position="274"/>
        <end position="283"/>
    </location>
</feature>